<proteinExistence type="predicted"/>
<dbReference type="RefSeq" id="WP_045625240.1">
    <property type="nucleotide sequence ID" value="NZ_BAYM01000025.1"/>
</dbReference>
<organism evidence="2 3">
    <name type="scientific">Lacticaseibacillus paracasei NRIC 0644</name>
    <dbReference type="NCBI Taxonomy" id="1435038"/>
    <lineage>
        <taxon>Bacteria</taxon>
        <taxon>Bacillati</taxon>
        <taxon>Bacillota</taxon>
        <taxon>Bacilli</taxon>
        <taxon>Lactobacillales</taxon>
        <taxon>Lactobacillaceae</taxon>
        <taxon>Lacticaseibacillus</taxon>
    </lineage>
</organism>
<name>A0A0C9PUX3_LACPA</name>
<dbReference type="EMBL" id="BAYM01000025">
    <property type="protein sequence ID" value="GAN35784.1"/>
    <property type="molecule type" value="Genomic_DNA"/>
</dbReference>
<evidence type="ECO:0000313" key="3">
    <source>
        <dbReference type="Proteomes" id="UP000032552"/>
    </source>
</evidence>
<dbReference type="Proteomes" id="UP000032552">
    <property type="component" value="Unassembled WGS sequence"/>
</dbReference>
<reference evidence="3" key="1">
    <citation type="submission" date="2014-05" db="EMBL/GenBank/DDBJ databases">
        <title>Whole genome sequencing of Lactobacillus casei NRIC0644.</title>
        <authorList>
            <person name="Atarashi H."/>
            <person name="Yoshida Y."/>
            <person name="Fujimura S."/>
            <person name="Tanaka N."/>
            <person name="Shiwa Y."/>
            <person name="Yoshikawa H."/>
            <person name="Okada S."/>
            <person name="Nakagawa J."/>
        </authorList>
    </citation>
    <scope>NUCLEOTIDE SEQUENCE [LARGE SCALE GENOMIC DNA]</scope>
    <source>
        <strain evidence="3">NRIC0644</strain>
    </source>
</reference>
<comment type="caution">
    <text evidence="2">The sequence shown here is derived from an EMBL/GenBank/DDBJ whole genome shotgun (WGS) entry which is preliminary data.</text>
</comment>
<gene>
    <name evidence="2" type="ORF">LC0644_0373</name>
</gene>
<feature type="region of interest" description="Disordered" evidence="1">
    <location>
        <begin position="1"/>
        <end position="36"/>
    </location>
</feature>
<evidence type="ECO:0000256" key="1">
    <source>
        <dbReference type="SAM" id="MobiDB-lite"/>
    </source>
</evidence>
<dbReference type="AlphaFoldDB" id="A0A0C9PUX3"/>
<sequence>MTDQSIGLSSFRKNKTQRPASVKPIESADEHRSMPTDILNHSTRISSSKNLPKSIRIAKDTHVAITTLARLQDKPIYQEITDILEDYIQRQPSSVRKLIRSSVEASKEERM</sequence>
<evidence type="ECO:0000313" key="2">
    <source>
        <dbReference type="EMBL" id="GAN35784.1"/>
    </source>
</evidence>
<accession>A0A0C9PUX3</accession>
<protein>
    <submittedName>
        <fullName evidence="2">Uncharacterized protein</fullName>
    </submittedName>
</protein>